<protein>
    <submittedName>
        <fullName evidence="2">Uncharacterized protein</fullName>
    </submittedName>
</protein>
<keyword evidence="3" id="KW-1185">Reference proteome</keyword>
<feature type="region of interest" description="Disordered" evidence="1">
    <location>
        <begin position="75"/>
        <end position="98"/>
    </location>
</feature>
<sequence>MEPMSSSDGFDVDESMDVDDEHASEAEDDFDDEVLRRVMLNDNRKLKHKYRLSYYDTCGDSFDPDIEDVEQWENELQEELELPLSDPPSSQADQLTPEDLEDAELEAYADDWERQKALADFADIPAEELFDWDEDDLNFDRRESPGRDMEL</sequence>
<feature type="region of interest" description="Disordered" evidence="1">
    <location>
        <begin position="1"/>
        <end position="31"/>
    </location>
</feature>
<name>A0ABR3A6A5_9AGAR</name>
<feature type="compositionally biased region" description="Acidic residues" evidence="1">
    <location>
        <begin position="10"/>
        <end position="31"/>
    </location>
</feature>
<proteinExistence type="predicted"/>
<evidence type="ECO:0000313" key="2">
    <source>
        <dbReference type="EMBL" id="KAL0069035.1"/>
    </source>
</evidence>
<evidence type="ECO:0000256" key="1">
    <source>
        <dbReference type="SAM" id="MobiDB-lite"/>
    </source>
</evidence>
<accession>A0ABR3A6A5</accession>
<organism evidence="2 3">
    <name type="scientific">Marasmius tenuissimus</name>
    <dbReference type="NCBI Taxonomy" id="585030"/>
    <lineage>
        <taxon>Eukaryota</taxon>
        <taxon>Fungi</taxon>
        <taxon>Dikarya</taxon>
        <taxon>Basidiomycota</taxon>
        <taxon>Agaricomycotina</taxon>
        <taxon>Agaricomycetes</taxon>
        <taxon>Agaricomycetidae</taxon>
        <taxon>Agaricales</taxon>
        <taxon>Marasmiineae</taxon>
        <taxon>Marasmiaceae</taxon>
        <taxon>Marasmius</taxon>
    </lineage>
</organism>
<dbReference type="Proteomes" id="UP001437256">
    <property type="component" value="Unassembled WGS sequence"/>
</dbReference>
<comment type="caution">
    <text evidence="2">The sequence shown here is derived from an EMBL/GenBank/DDBJ whole genome shotgun (WGS) entry which is preliminary data.</text>
</comment>
<evidence type="ECO:0000313" key="3">
    <source>
        <dbReference type="Proteomes" id="UP001437256"/>
    </source>
</evidence>
<gene>
    <name evidence="2" type="ORF">AAF712_004030</name>
</gene>
<feature type="compositionally biased region" description="Low complexity" evidence="1">
    <location>
        <begin position="82"/>
        <end position="91"/>
    </location>
</feature>
<dbReference type="EMBL" id="JBBXMP010000015">
    <property type="protein sequence ID" value="KAL0069035.1"/>
    <property type="molecule type" value="Genomic_DNA"/>
</dbReference>
<reference evidence="2 3" key="1">
    <citation type="submission" date="2024-05" db="EMBL/GenBank/DDBJ databases">
        <title>A draft genome resource for the thread blight pathogen Marasmius tenuissimus strain MS-2.</title>
        <authorList>
            <person name="Yulfo-Soto G.E."/>
            <person name="Baruah I.K."/>
            <person name="Amoako-Attah I."/>
            <person name="Bukari Y."/>
            <person name="Meinhardt L.W."/>
            <person name="Bailey B.A."/>
            <person name="Cohen S.P."/>
        </authorList>
    </citation>
    <scope>NUCLEOTIDE SEQUENCE [LARGE SCALE GENOMIC DNA]</scope>
    <source>
        <strain evidence="2 3">MS-2</strain>
    </source>
</reference>